<dbReference type="InterPro" id="IPR041173">
    <property type="entry name" value="LodA_C"/>
</dbReference>
<dbReference type="EMBL" id="PQWB01000042">
    <property type="protein sequence ID" value="POZ61949.1"/>
    <property type="molecule type" value="Genomic_DNA"/>
</dbReference>
<dbReference type="CDD" id="cd14732">
    <property type="entry name" value="LodA"/>
    <property type="match status" value="1"/>
</dbReference>
<evidence type="ECO:0008006" key="6">
    <source>
        <dbReference type="Google" id="ProtNLM"/>
    </source>
</evidence>
<dbReference type="Pfam" id="PF17990">
    <property type="entry name" value="LodA_N"/>
    <property type="match status" value="1"/>
</dbReference>
<protein>
    <recommendedName>
        <fullName evidence="6">L-lysine 6-oxidase</fullName>
    </recommendedName>
</protein>
<dbReference type="AlphaFoldDB" id="A0A2S5DG04"/>
<dbReference type="RefSeq" id="WP_103902778.1">
    <property type="nucleotide sequence ID" value="NZ_PQWB01000042.1"/>
</dbReference>
<gene>
    <name evidence="4" type="ORF">C2I19_11210</name>
</gene>
<evidence type="ECO:0000313" key="5">
    <source>
        <dbReference type="Proteomes" id="UP000237082"/>
    </source>
</evidence>
<comment type="caution">
    <text evidence="4">The sequence shown here is derived from an EMBL/GenBank/DDBJ whole genome shotgun (WGS) entry which is preliminary data.</text>
</comment>
<name>A0A2S5DG04_9NEIS</name>
<dbReference type="OrthoDB" id="336698at2"/>
<dbReference type="Proteomes" id="UP000237082">
    <property type="component" value="Unassembled WGS sequence"/>
</dbReference>
<reference evidence="5" key="1">
    <citation type="submission" date="2018-02" db="EMBL/GenBank/DDBJ databases">
        <authorList>
            <person name="O'Hara-Hanley K."/>
            <person name="Soby S."/>
        </authorList>
    </citation>
    <scope>NUCLEOTIDE SEQUENCE [LARGE SCALE GENOMIC DNA]</scope>
    <source>
        <strain evidence="5">MWU14-2602</strain>
    </source>
</reference>
<evidence type="ECO:0000259" key="3">
    <source>
        <dbReference type="Pfam" id="PF18417"/>
    </source>
</evidence>
<dbReference type="GO" id="GO:1900191">
    <property type="term" value="P:negative regulation of single-species biofilm formation"/>
    <property type="evidence" value="ECO:0007669"/>
    <property type="project" value="InterPro"/>
</dbReference>
<evidence type="ECO:0000256" key="1">
    <source>
        <dbReference type="SAM" id="MobiDB-lite"/>
    </source>
</evidence>
<keyword evidence="5" id="KW-1185">Reference proteome</keyword>
<organism evidence="4 5">
    <name type="scientific">Chromobacterium alticapitis</name>
    <dbReference type="NCBI Taxonomy" id="2073169"/>
    <lineage>
        <taxon>Bacteria</taxon>
        <taxon>Pseudomonadati</taxon>
        <taxon>Pseudomonadota</taxon>
        <taxon>Betaproteobacteria</taxon>
        <taxon>Neisseriales</taxon>
        <taxon>Chromobacteriaceae</taxon>
        <taxon>Chromobacterium</taxon>
    </lineage>
</organism>
<evidence type="ECO:0000259" key="2">
    <source>
        <dbReference type="Pfam" id="PF17990"/>
    </source>
</evidence>
<dbReference type="InterPro" id="IPR033797">
    <property type="entry name" value="LodA"/>
</dbReference>
<dbReference type="Pfam" id="PF18417">
    <property type="entry name" value="LodA_C"/>
    <property type="match status" value="1"/>
</dbReference>
<dbReference type="GO" id="GO:0033736">
    <property type="term" value="F:L-lysine 6-oxidase activity"/>
    <property type="evidence" value="ECO:0007669"/>
    <property type="project" value="InterPro"/>
</dbReference>
<proteinExistence type="predicted"/>
<dbReference type="GO" id="GO:0031640">
    <property type="term" value="P:killing of cells of another organism"/>
    <property type="evidence" value="ECO:0007669"/>
    <property type="project" value="InterPro"/>
</dbReference>
<feature type="region of interest" description="Disordered" evidence="1">
    <location>
        <begin position="515"/>
        <end position="540"/>
    </location>
</feature>
<feature type="domain" description="L-Lysine epsilon oxidase N-terminal" evidence="2">
    <location>
        <begin position="7"/>
        <end position="241"/>
    </location>
</feature>
<dbReference type="InterPro" id="IPR041168">
    <property type="entry name" value="LodA_N"/>
</dbReference>
<accession>A0A2S5DG04</accession>
<sequence length="603" mass="67638">MTEYRIYPAIGVARVGNAPDKFYIEPDRYCGLPIMPDGQPFNQRDFRDEQGRLCRQAARFQVYKVEDGKSEPLTLSSAGVKSIRWTVHLANKKPSWYTFVPAEGEDGYASNHPMRNPQVEDRHTLLIDAGPRSIAGSSQRGEQFSKTTVPAGYEGAHFPPSPLYPMKDSIDTLGELRTDQDGRLLVLGGYGIAGSADPDATITDYANNDGWWDDTSDGPVSARIELADGTVIEAQPAHVLVAPPKYAPEVPNLVTLYDTIFDAMVRSGHYPEIYENGFWKSGKNGFLPNFQAEIRPLLERATYMPWVAAVPPKPHQFDFGMLGATGADGLGAEEFRGFRQYILDFIRPPYQENDILNAGGATMMPYLAGDNCLVPSTATSKYMRLTDTQYFMLQQWVAGSFVNQPPTAETAADLTRAALDNCVGGPFSPGIEMTWISRNPAIYREPFRIRNHFVPQGPLSLDFNLKRGMEPGDVTRYMAIPWQADFNECSSQPLDGRTLWWWPAQRPEYVYLEPKPQPRALQASPPPSPDQETGKQVPWIGTDYDQMSNSYIRFAEDIEMVKFWSGLGFIMEKQVEGERRFVEVERALPRPFDPTGAARNNER</sequence>
<feature type="domain" description="L-lysine epsilon oxidase C-terminal" evidence="3">
    <location>
        <begin position="377"/>
        <end position="492"/>
    </location>
</feature>
<evidence type="ECO:0000313" key="4">
    <source>
        <dbReference type="EMBL" id="POZ61949.1"/>
    </source>
</evidence>